<evidence type="ECO:0000256" key="7">
    <source>
        <dbReference type="ARBA" id="ARBA00023136"/>
    </source>
</evidence>
<dbReference type="GO" id="GO:0043190">
    <property type="term" value="C:ATP-binding cassette (ABC) transporter complex"/>
    <property type="evidence" value="ECO:0007669"/>
    <property type="project" value="TreeGrafter"/>
</dbReference>
<dbReference type="NCBIfam" id="TIGR04521">
    <property type="entry name" value="ECF_ATPase_2"/>
    <property type="match status" value="1"/>
</dbReference>
<keyword evidence="3 8" id="KW-1003">Cell membrane</keyword>
<sequence>MHIHAKNVTHTYGEGSPFESRALTDVSVSLAPGSYTAIVGETGSGKSTFIQHLNGLLKPTAGSITIGKTTVKKDTKQKELYELRRHVGMVFQFSEHQLFDETVLQDVMFGPLNYGATQTEAKERAIRYLTLVGIKEADFNRSPFELSGGQKRRVAIAGVLACEPTVLVLDEPTAGLDPIGQQEVMELFSTWFKEEASRSIVLVTHQMNQVLTYAEHMLVFKEGALITEGQPLDIFLNKRMLGVDLPDALRLLKGAEEALGVTLSKTDTRLEAVADALAAALKGERDVR</sequence>
<gene>
    <name evidence="10" type="ORF">FLK61_23170</name>
</gene>
<proteinExistence type="inferred from homology"/>
<evidence type="ECO:0000313" key="10">
    <source>
        <dbReference type="EMBL" id="QKS69704.1"/>
    </source>
</evidence>
<evidence type="ECO:0000313" key="11">
    <source>
        <dbReference type="Proteomes" id="UP000318138"/>
    </source>
</evidence>
<dbReference type="EC" id="7.-.-.-" evidence="8"/>
<dbReference type="InterPro" id="IPR027417">
    <property type="entry name" value="P-loop_NTPase"/>
</dbReference>
<dbReference type="RefSeq" id="WP_176007746.1">
    <property type="nucleotide sequence ID" value="NZ_CP041372.2"/>
</dbReference>
<dbReference type="PANTHER" id="PTHR43553">
    <property type="entry name" value="HEAVY METAL TRANSPORTER"/>
    <property type="match status" value="1"/>
</dbReference>
<dbReference type="Proteomes" id="UP000318138">
    <property type="component" value="Chromosome"/>
</dbReference>
<evidence type="ECO:0000256" key="8">
    <source>
        <dbReference type="RuleBase" id="RU365104"/>
    </source>
</evidence>
<dbReference type="InterPro" id="IPR003593">
    <property type="entry name" value="AAA+_ATPase"/>
</dbReference>
<dbReference type="PROSITE" id="PS00211">
    <property type="entry name" value="ABC_TRANSPORTER_1"/>
    <property type="match status" value="1"/>
</dbReference>
<keyword evidence="4 8" id="KW-0547">Nucleotide-binding</keyword>
<evidence type="ECO:0000256" key="4">
    <source>
        <dbReference type="ARBA" id="ARBA00022741"/>
    </source>
</evidence>
<dbReference type="GO" id="GO:0015087">
    <property type="term" value="F:cobalt ion transmembrane transporter activity"/>
    <property type="evidence" value="ECO:0007669"/>
    <property type="project" value="UniProtKB-ARBA"/>
</dbReference>
<dbReference type="PANTHER" id="PTHR43553:SF27">
    <property type="entry name" value="ENERGY-COUPLING FACTOR TRANSPORTER ATP-BINDING PROTEIN ECFA2"/>
    <property type="match status" value="1"/>
</dbReference>
<dbReference type="GO" id="GO:0005524">
    <property type="term" value="F:ATP binding"/>
    <property type="evidence" value="ECO:0007669"/>
    <property type="project" value="UniProtKB-UniRule"/>
</dbReference>
<evidence type="ECO:0000256" key="2">
    <source>
        <dbReference type="ARBA" id="ARBA00022448"/>
    </source>
</evidence>
<comment type="subunit">
    <text evidence="8">Forms a stable energy-coupling factor (ECF) transporter complex composed of 2 membrane-embedded substrate-binding proteins (S component), 2 ATP-binding proteins (A component) and 2 transmembrane proteins (T component).</text>
</comment>
<evidence type="ECO:0000256" key="6">
    <source>
        <dbReference type="ARBA" id="ARBA00022967"/>
    </source>
</evidence>
<dbReference type="KEGG" id="psua:FLK61_23170"/>
<name>A0A859FB03_9BACI</name>
<evidence type="ECO:0000259" key="9">
    <source>
        <dbReference type="PROSITE" id="PS50893"/>
    </source>
</evidence>
<dbReference type="PROSITE" id="PS50893">
    <property type="entry name" value="ABC_TRANSPORTER_2"/>
    <property type="match status" value="1"/>
</dbReference>
<keyword evidence="7 8" id="KW-0472">Membrane</keyword>
<dbReference type="GO" id="GO:0042626">
    <property type="term" value="F:ATPase-coupled transmembrane transporter activity"/>
    <property type="evidence" value="ECO:0007669"/>
    <property type="project" value="TreeGrafter"/>
</dbReference>
<dbReference type="InterPro" id="IPR017871">
    <property type="entry name" value="ABC_transporter-like_CS"/>
</dbReference>
<dbReference type="SUPFAM" id="SSF52540">
    <property type="entry name" value="P-loop containing nucleoside triphosphate hydrolases"/>
    <property type="match status" value="1"/>
</dbReference>
<dbReference type="InterPro" id="IPR030946">
    <property type="entry name" value="EcfA2"/>
</dbReference>
<evidence type="ECO:0000256" key="3">
    <source>
        <dbReference type="ARBA" id="ARBA00022475"/>
    </source>
</evidence>
<keyword evidence="11" id="KW-1185">Reference proteome</keyword>
<comment type="subcellular location">
    <subcellularLocation>
        <location evidence="1 8">Cell membrane</location>
        <topology evidence="1 8">Peripheral membrane protein</topology>
    </subcellularLocation>
</comment>
<reference evidence="11" key="1">
    <citation type="submission" date="2019-07" db="EMBL/GenBank/DDBJ databases">
        <title>Bacillus alkalisoli sp. nov. isolated from saline soil.</title>
        <authorList>
            <person name="Sun J.-Q."/>
            <person name="Xu L."/>
        </authorList>
    </citation>
    <scope>NUCLEOTIDE SEQUENCE [LARGE SCALE GENOMIC DNA]</scope>
    <source>
        <strain evidence="11">M4U3P1</strain>
    </source>
</reference>
<dbReference type="EMBL" id="CP041372">
    <property type="protein sequence ID" value="QKS69704.1"/>
    <property type="molecule type" value="Genomic_DNA"/>
</dbReference>
<comment type="similarity">
    <text evidence="8">Belongs to the ABC transporter superfamily. Energy-coupling factor EcfA family.</text>
</comment>
<dbReference type="CDD" id="cd03225">
    <property type="entry name" value="ABC_cobalt_CbiO_domain1"/>
    <property type="match status" value="1"/>
</dbReference>
<organism evidence="10 11">
    <name type="scientific">Paenalkalicoccus suaedae</name>
    <dbReference type="NCBI Taxonomy" id="2592382"/>
    <lineage>
        <taxon>Bacteria</taxon>
        <taxon>Bacillati</taxon>
        <taxon>Bacillota</taxon>
        <taxon>Bacilli</taxon>
        <taxon>Bacillales</taxon>
        <taxon>Bacillaceae</taxon>
        <taxon>Paenalkalicoccus</taxon>
    </lineage>
</organism>
<keyword evidence="5 8" id="KW-0067">ATP-binding</keyword>
<dbReference type="AlphaFoldDB" id="A0A859FB03"/>
<dbReference type="FunFam" id="3.40.50.300:FF:000224">
    <property type="entry name" value="Energy-coupling factor transporter ATP-binding protein EcfA"/>
    <property type="match status" value="1"/>
</dbReference>
<keyword evidence="6" id="KW-1278">Translocase</keyword>
<feature type="domain" description="ABC transporter" evidence="9">
    <location>
        <begin position="3"/>
        <end position="247"/>
    </location>
</feature>
<evidence type="ECO:0000256" key="1">
    <source>
        <dbReference type="ARBA" id="ARBA00004202"/>
    </source>
</evidence>
<keyword evidence="2 8" id="KW-0813">Transport</keyword>
<dbReference type="Gene3D" id="3.40.50.300">
    <property type="entry name" value="P-loop containing nucleotide triphosphate hydrolases"/>
    <property type="match status" value="1"/>
</dbReference>
<protein>
    <recommendedName>
        <fullName evidence="8">Energy-coupling factor transporter ATP-binding protein EcfA2</fullName>
        <ecNumber evidence="8">7.-.-.-</ecNumber>
    </recommendedName>
</protein>
<dbReference type="InterPro" id="IPR015856">
    <property type="entry name" value="ABC_transpr_CbiO/EcfA_su"/>
</dbReference>
<comment type="function">
    <text evidence="8">ATP-binding (A) component of a common energy-coupling factor (ECF) ABC-transporter complex.</text>
</comment>
<accession>A0A859FB03</accession>
<dbReference type="InterPro" id="IPR050095">
    <property type="entry name" value="ECF_ABC_transporter_ATP-bd"/>
</dbReference>
<dbReference type="GO" id="GO:0016887">
    <property type="term" value="F:ATP hydrolysis activity"/>
    <property type="evidence" value="ECO:0007669"/>
    <property type="project" value="InterPro"/>
</dbReference>
<dbReference type="Pfam" id="PF00005">
    <property type="entry name" value="ABC_tran"/>
    <property type="match status" value="1"/>
</dbReference>
<dbReference type="InterPro" id="IPR003439">
    <property type="entry name" value="ABC_transporter-like_ATP-bd"/>
</dbReference>
<evidence type="ECO:0000256" key="5">
    <source>
        <dbReference type="ARBA" id="ARBA00022840"/>
    </source>
</evidence>
<dbReference type="SMART" id="SM00382">
    <property type="entry name" value="AAA"/>
    <property type="match status" value="1"/>
</dbReference>